<comment type="caution">
    <text evidence="1">The sequence shown here is derived from an EMBL/GenBank/DDBJ whole genome shotgun (WGS) entry which is preliminary data.</text>
</comment>
<keyword evidence="2" id="KW-1185">Reference proteome</keyword>
<sequence length="100" mass="11919">MHIISVQSLKKFYGKYPDAKSSLLTWSKCTTLAKWQNLVEVRQSFNSADQVGNLIVFNIKGNDYRLITYIDFQKKKVFIRNFLTHAEYDTDKWKKDDWFT</sequence>
<gene>
    <name evidence="1" type="ORF">G7B40_030380</name>
</gene>
<protein>
    <submittedName>
        <fullName evidence="1">Type II toxin-antitoxin system HigB family toxin</fullName>
    </submittedName>
</protein>
<dbReference type="GO" id="GO:0003723">
    <property type="term" value="F:RNA binding"/>
    <property type="evidence" value="ECO:0007669"/>
    <property type="project" value="InterPro"/>
</dbReference>
<dbReference type="AlphaFoldDB" id="A0AAP5MCW1"/>
<accession>A0AAP5MCW1</accession>
<dbReference type="Proteomes" id="UP000667802">
    <property type="component" value="Unassembled WGS sequence"/>
</dbReference>
<name>A0AAP5MCW1_9CYAN</name>
<dbReference type="EMBL" id="JAALHA020000020">
    <property type="protein sequence ID" value="MDR9898833.1"/>
    <property type="molecule type" value="Genomic_DNA"/>
</dbReference>
<reference evidence="2" key="1">
    <citation type="journal article" date="2021" name="Science">
        <title>Hunting the eagle killer: A cyanobacterial neurotoxin causes vacuolar myelinopathy.</title>
        <authorList>
            <person name="Breinlinger S."/>
            <person name="Phillips T.J."/>
            <person name="Haram B.N."/>
            <person name="Mares J."/>
            <person name="Martinez Yerena J.A."/>
            <person name="Hrouzek P."/>
            <person name="Sobotka R."/>
            <person name="Henderson W.M."/>
            <person name="Schmieder P."/>
            <person name="Williams S.M."/>
            <person name="Lauderdale J.D."/>
            <person name="Wilde H.D."/>
            <person name="Gerrin W."/>
            <person name="Kust A."/>
            <person name="Washington J.W."/>
            <person name="Wagner C."/>
            <person name="Geier B."/>
            <person name="Liebeke M."/>
            <person name="Enke H."/>
            <person name="Niedermeyer T.H.J."/>
            <person name="Wilde S.B."/>
        </authorList>
    </citation>
    <scope>NUCLEOTIDE SEQUENCE [LARGE SCALE GENOMIC DNA]</scope>
    <source>
        <strain evidence="2">Thurmond2011</strain>
    </source>
</reference>
<dbReference type="RefSeq" id="WP_208341437.1">
    <property type="nucleotide sequence ID" value="NZ_CAWQFN010000884.1"/>
</dbReference>
<dbReference type="GO" id="GO:0110001">
    <property type="term" value="C:toxin-antitoxin complex"/>
    <property type="evidence" value="ECO:0007669"/>
    <property type="project" value="InterPro"/>
</dbReference>
<dbReference type="Pfam" id="PF09907">
    <property type="entry name" value="HigB_toxin"/>
    <property type="match status" value="1"/>
</dbReference>
<evidence type="ECO:0000313" key="2">
    <source>
        <dbReference type="Proteomes" id="UP000667802"/>
    </source>
</evidence>
<dbReference type="GO" id="GO:0004519">
    <property type="term" value="F:endonuclease activity"/>
    <property type="evidence" value="ECO:0007669"/>
    <property type="project" value="InterPro"/>
</dbReference>
<dbReference type="InterPro" id="IPR018669">
    <property type="entry name" value="Toxin_HigB"/>
</dbReference>
<proteinExistence type="predicted"/>
<organism evidence="1 2">
    <name type="scientific">Aetokthonos hydrillicola Thurmond2011</name>
    <dbReference type="NCBI Taxonomy" id="2712845"/>
    <lineage>
        <taxon>Bacteria</taxon>
        <taxon>Bacillati</taxon>
        <taxon>Cyanobacteriota</taxon>
        <taxon>Cyanophyceae</taxon>
        <taxon>Nostocales</taxon>
        <taxon>Hapalosiphonaceae</taxon>
        <taxon>Aetokthonos</taxon>
    </lineage>
</organism>
<evidence type="ECO:0000313" key="1">
    <source>
        <dbReference type="EMBL" id="MDR9898833.1"/>
    </source>
</evidence>